<comment type="caution">
    <text evidence="6">The sequence shown here is derived from an EMBL/GenBank/DDBJ whole genome shotgun (WGS) entry which is preliminary data.</text>
</comment>
<dbReference type="InterPro" id="IPR037925">
    <property type="entry name" value="FlgE/F/G-like"/>
</dbReference>
<reference evidence="6 7" key="1">
    <citation type="submission" date="2015-09" db="EMBL/GenBank/DDBJ databases">
        <title>Draft genome sequence of a Caloramator mitchellensis, a moderate thermophile from the Great Artesian Basin of Australia.</title>
        <authorList>
            <person name="Patel B.K."/>
        </authorList>
    </citation>
    <scope>NUCLEOTIDE SEQUENCE [LARGE SCALE GENOMIC DNA]</scope>
    <source>
        <strain evidence="6 7">VF08</strain>
    </source>
</reference>
<dbReference type="InterPro" id="IPR010930">
    <property type="entry name" value="Flg_bb/hook_C_dom"/>
</dbReference>
<dbReference type="NCBIfam" id="TIGR03506">
    <property type="entry name" value="FlgEFG_subfam"/>
    <property type="match status" value="1"/>
</dbReference>
<protein>
    <submittedName>
        <fullName evidence="6">Flagellar basal-body rod protein FlgG</fullName>
    </submittedName>
</protein>
<dbReference type="InterPro" id="IPR020013">
    <property type="entry name" value="Flagellar_FlgE/F/G"/>
</dbReference>
<evidence type="ECO:0000313" key="7">
    <source>
        <dbReference type="Proteomes" id="UP000052015"/>
    </source>
</evidence>
<dbReference type="Proteomes" id="UP000052015">
    <property type="component" value="Unassembled WGS sequence"/>
</dbReference>
<dbReference type="Pfam" id="PF06429">
    <property type="entry name" value="Flg_bbr_C"/>
    <property type="match status" value="1"/>
</dbReference>
<sequence length="254" mass="28248">MLRGIYTAASGMITKQVQLENLSNNVSNINTAGYKKQKVSLKSFEELVLMNKDKQVGDKSFPRRIGTIELGVGIDGTRTNFSQGDLEKTDRILDFAINGDGFFTVEDENGSKKYTRDGRFKIDSEGNLIATNGYKVIGLDENGYEKTIKVNSENITLNPDGTISGTDNLKFLITTFEDKNQLLRDANDFYNSKADGNPVATDIKQGFVEKSNVDTIEVITEMMSIMRSYESSQKVMQSLDETLSKTVNEVGNVR</sequence>
<dbReference type="GO" id="GO:0009425">
    <property type="term" value="C:bacterial-type flagellum basal body"/>
    <property type="evidence" value="ECO:0007669"/>
    <property type="project" value="UniProtKB-SubCell"/>
</dbReference>
<accession>A0A0R3JXF8</accession>
<dbReference type="Pfam" id="PF00460">
    <property type="entry name" value="Flg_bb_rod"/>
    <property type="match status" value="1"/>
</dbReference>
<keyword evidence="2" id="KW-0975">Bacterial flagellum</keyword>
<dbReference type="OrthoDB" id="9800375at2"/>
<evidence type="ECO:0000256" key="2">
    <source>
        <dbReference type="RuleBase" id="RU362116"/>
    </source>
</evidence>
<keyword evidence="6" id="KW-0969">Cilium</keyword>
<keyword evidence="6" id="KW-0282">Flagellum</keyword>
<dbReference type="GO" id="GO:0071978">
    <property type="term" value="P:bacterial-type flagellum-dependent swarming motility"/>
    <property type="evidence" value="ECO:0007669"/>
    <property type="project" value="TreeGrafter"/>
</dbReference>
<feature type="domain" description="Flagellar basal body rod protein N-terminal" evidence="3">
    <location>
        <begin position="5"/>
        <end position="35"/>
    </location>
</feature>
<dbReference type="PATRIC" id="fig|908809.3.peg.1236"/>
<dbReference type="InterPro" id="IPR001444">
    <property type="entry name" value="Flag_bb_rod_N"/>
</dbReference>
<name>A0A0R3JXF8_CALMK</name>
<evidence type="ECO:0000259" key="5">
    <source>
        <dbReference type="Pfam" id="PF22692"/>
    </source>
</evidence>
<comment type="subcellular location">
    <subcellularLocation>
        <location evidence="2">Bacterial flagellum basal body</location>
    </subcellularLocation>
</comment>
<dbReference type="RefSeq" id="WP_057978177.1">
    <property type="nucleotide sequence ID" value="NZ_LKHP01000005.1"/>
</dbReference>
<keyword evidence="6" id="KW-0966">Cell projection</keyword>
<dbReference type="STRING" id="908809.ABG79_01230"/>
<dbReference type="InterPro" id="IPR053967">
    <property type="entry name" value="LlgE_F_G-like_D1"/>
</dbReference>
<dbReference type="PANTHER" id="PTHR30435">
    <property type="entry name" value="FLAGELLAR PROTEIN"/>
    <property type="match status" value="1"/>
</dbReference>
<evidence type="ECO:0000256" key="1">
    <source>
        <dbReference type="ARBA" id="ARBA00009677"/>
    </source>
</evidence>
<dbReference type="SUPFAM" id="SSF117143">
    <property type="entry name" value="Flagellar hook protein flgE"/>
    <property type="match status" value="1"/>
</dbReference>
<feature type="domain" description="Flagellar hook protein FlgE/F/G-like D1" evidence="5">
    <location>
        <begin position="96"/>
        <end position="164"/>
    </location>
</feature>
<evidence type="ECO:0000259" key="3">
    <source>
        <dbReference type="Pfam" id="PF00460"/>
    </source>
</evidence>
<dbReference type="Pfam" id="PF22692">
    <property type="entry name" value="LlgE_F_G_D1"/>
    <property type="match status" value="1"/>
</dbReference>
<dbReference type="AlphaFoldDB" id="A0A0R3JXF8"/>
<dbReference type="EMBL" id="LKHP01000005">
    <property type="protein sequence ID" value="KRQ87037.1"/>
    <property type="molecule type" value="Genomic_DNA"/>
</dbReference>
<feature type="domain" description="Flagellar basal-body/hook protein C-terminal" evidence="4">
    <location>
        <begin position="204"/>
        <end position="248"/>
    </location>
</feature>
<comment type="similarity">
    <text evidence="1 2">Belongs to the flagella basal body rod proteins family.</text>
</comment>
<evidence type="ECO:0000313" key="6">
    <source>
        <dbReference type="EMBL" id="KRQ87037.1"/>
    </source>
</evidence>
<proteinExistence type="inferred from homology"/>
<evidence type="ECO:0000259" key="4">
    <source>
        <dbReference type="Pfam" id="PF06429"/>
    </source>
</evidence>
<keyword evidence="7" id="KW-1185">Reference proteome</keyword>
<dbReference type="PANTHER" id="PTHR30435:SF19">
    <property type="entry name" value="FLAGELLAR BASAL-BODY ROD PROTEIN FLGG"/>
    <property type="match status" value="1"/>
</dbReference>
<gene>
    <name evidence="6" type="primary">flgG_2</name>
    <name evidence="6" type="ORF">ABG79_01230</name>
</gene>
<organism evidence="6 7">
    <name type="scientific">Caloramator mitchellensis</name>
    <dbReference type="NCBI Taxonomy" id="908809"/>
    <lineage>
        <taxon>Bacteria</taxon>
        <taxon>Bacillati</taxon>
        <taxon>Bacillota</taxon>
        <taxon>Clostridia</taxon>
        <taxon>Eubacteriales</taxon>
        <taxon>Clostridiaceae</taxon>
        <taxon>Caloramator</taxon>
    </lineage>
</organism>